<name>A0A2C9C2W3_CAEEL</name>
<dbReference type="AGR" id="WB:WBGene00271777"/>
<evidence type="ECO:0000313" key="2">
    <source>
        <dbReference type="Proteomes" id="UP000001940"/>
    </source>
</evidence>
<dbReference type="Proteomes" id="UP000001940">
    <property type="component" value="Chromosome I"/>
</dbReference>
<organism evidence="1 2">
    <name type="scientific">Caenorhabditis elegans</name>
    <dbReference type="NCBI Taxonomy" id="6239"/>
    <lineage>
        <taxon>Eukaryota</taxon>
        <taxon>Metazoa</taxon>
        <taxon>Ecdysozoa</taxon>
        <taxon>Nematoda</taxon>
        <taxon>Chromadorea</taxon>
        <taxon>Rhabditida</taxon>
        <taxon>Rhabditina</taxon>
        <taxon>Rhabditomorpha</taxon>
        <taxon>Rhabditoidea</taxon>
        <taxon>Rhabditidae</taxon>
        <taxon>Peloderinae</taxon>
        <taxon>Caenorhabditis</taxon>
    </lineage>
</organism>
<dbReference type="Bgee" id="WBGene00271777">
    <property type="expression patterns" value="Expressed in pharyngeal muscle cell (C elegans) and 3 other cell types or tissues"/>
</dbReference>
<proteinExistence type="predicted"/>
<dbReference type="InParanoid" id="A0A2C9C2W3"/>
<dbReference type="EMBL" id="BX284601">
    <property type="protein sequence ID" value="SOF58724.2"/>
    <property type="molecule type" value="Genomic_DNA"/>
</dbReference>
<gene>
    <name evidence="1" type="ORF">CELE_Y48G8AR.8</name>
    <name evidence="1 3" type="ORF">Y48G8AR.8</name>
</gene>
<sequence length="45" mass="5148">MTEDQGSGIGGYGRIVPRGRVFYFPHISPLYIFFLGENLQVKKKM</sequence>
<reference evidence="1 2" key="1">
    <citation type="journal article" date="1998" name="Science">
        <title>Genome sequence of the nematode C. elegans: a platform for investigating biology.</title>
        <authorList>
            <consortium name="The C. elegans sequencing consortium"/>
            <person name="Sulson J.E."/>
            <person name="Waterston R."/>
        </authorList>
    </citation>
    <scope>NUCLEOTIDE SEQUENCE [LARGE SCALE GENOMIC DNA]</scope>
    <source>
        <strain evidence="1 2">Bristol N2</strain>
    </source>
</reference>
<evidence type="ECO:0000313" key="1">
    <source>
        <dbReference type="EMBL" id="SOF58724.2"/>
    </source>
</evidence>
<keyword evidence="2" id="KW-1185">Reference proteome</keyword>
<dbReference type="WormBase" id="Y48G8AR.8">
    <property type="protein sequence ID" value="CE54279"/>
    <property type="gene ID" value="WBGene00271777"/>
</dbReference>
<protein>
    <submittedName>
        <fullName evidence="1">Uncharacterized protein</fullName>
    </submittedName>
</protein>
<evidence type="ECO:0000313" key="3">
    <source>
        <dbReference type="WormBase" id="Y48G8AR.8"/>
    </source>
</evidence>
<dbReference type="AlphaFoldDB" id="A0A2C9C2W3"/>
<accession>A0A2C9C2W3</accession>